<name>C4GBR9_9FIRM</name>
<dbReference type="EMBL" id="ACIP02000002">
    <property type="protein sequence ID" value="EEP28562.1"/>
    <property type="molecule type" value="Genomic_DNA"/>
</dbReference>
<dbReference type="HOGENOM" id="CLU_3205276_0_0_9"/>
<reference evidence="1" key="1">
    <citation type="submission" date="2009-04" db="EMBL/GenBank/DDBJ databases">
        <authorList>
            <person name="Weinstock G."/>
            <person name="Sodergren E."/>
            <person name="Clifton S."/>
            <person name="Fulton L."/>
            <person name="Fulton B."/>
            <person name="Courtney L."/>
            <person name="Fronick C."/>
            <person name="Harrison M."/>
            <person name="Strong C."/>
            <person name="Farmer C."/>
            <person name="Delahaunty K."/>
            <person name="Markovic C."/>
            <person name="Hall O."/>
            <person name="Minx P."/>
            <person name="Tomlinson C."/>
            <person name="Mitreva M."/>
            <person name="Nelson J."/>
            <person name="Hou S."/>
            <person name="Wollam A."/>
            <person name="Pepin K.H."/>
            <person name="Johnson M."/>
            <person name="Bhonagiri V."/>
            <person name="Nash W.E."/>
            <person name="Warren W."/>
            <person name="Chinwalla A."/>
            <person name="Mardis E.R."/>
            <person name="Wilson R.K."/>
        </authorList>
    </citation>
    <scope>NUCLEOTIDE SEQUENCE [LARGE SCALE GENOMIC DNA]</scope>
    <source>
        <strain evidence="1">DSM 14600</strain>
    </source>
</reference>
<evidence type="ECO:0000313" key="1">
    <source>
        <dbReference type="EMBL" id="EEP28562.1"/>
    </source>
</evidence>
<accession>C4GBR9</accession>
<dbReference type="Proteomes" id="UP000003494">
    <property type="component" value="Unassembled WGS sequence"/>
</dbReference>
<evidence type="ECO:0000313" key="2">
    <source>
        <dbReference type="Proteomes" id="UP000003494"/>
    </source>
</evidence>
<comment type="caution">
    <text evidence="1">The sequence shown here is derived from an EMBL/GenBank/DDBJ whole genome shotgun (WGS) entry which is preliminary data.</text>
</comment>
<keyword evidence="2" id="KW-1185">Reference proteome</keyword>
<proteinExistence type="predicted"/>
<dbReference type="AlphaFoldDB" id="C4GBR9"/>
<organism evidence="1 2">
    <name type="scientific">Shuttleworthella satelles DSM 14600</name>
    <dbReference type="NCBI Taxonomy" id="626523"/>
    <lineage>
        <taxon>Bacteria</taxon>
        <taxon>Bacillati</taxon>
        <taxon>Bacillota</taxon>
        <taxon>Clostridia</taxon>
        <taxon>Lachnospirales</taxon>
        <taxon>Lachnospiraceae</taxon>
        <taxon>Shuttleworthella</taxon>
    </lineage>
</organism>
<sequence>MCTICFDKSQKRFKRTSMQKASMQMKCNDCRMREAGIRMIGGSYV</sequence>
<gene>
    <name evidence="1" type="ORF">GCWU000342_01372</name>
</gene>
<protein>
    <submittedName>
        <fullName evidence="1">Uncharacterized protein</fullName>
    </submittedName>
</protein>
<dbReference type="STRING" id="626523.GCWU000342_01372"/>